<dbReference type="EMBL" id="FNPC01000004">
    <property type="protein sequence ID" value="SDY29904.1"/>
    <property type="molecule type" value="Genomic_DNA"/>
</dbReference>
<gene>
    <name evidence="1" type="ORF">SAMN05216564_104220</name>
</gene>
<dbReference type="Pfam" id="PF20143">
    <property type="entry name" value="NAD_kinase_C"/>
    <property type="match status" value="1"/>
</dbReference>
<dbReference type="Gene3D" id="3.40.50.10330">
    <property type="entry name" value="Probable inorganic polyphosphate/atp-NAD kinase, domain 1"/>
    <property type="match status" value="1"/>
</dbReference>
<organism evidence="1 2">
    <name type="scientific">Halopenitus persicus</name>
    <dbReference type="NCBI Taxonomy" id="1048396"/>
    <lineage>
        <taxon>Archaea</taxon>
        <taxon>Methanobacteriati</taxon>
        <taxon>Methanobacteriota</taxon>
        <taxon>Stenosarchaea group</taxon>
        <taxon>Halobacteria</taxon>
        <taxon>Halobacteriales</taxon>
        <taxon>Haloferacaceae</taxon>
        <taxon>Halopenitus</taxon>
    </lineage>
</organism>
<dbReference type="GO" id="GO:0003951">
    <property type="term" value="F:NAD+ kinase activity"/>
    <property type="evidence" value="ECO:0007669"/>
    <property type="project" value="InterPro"/>
</dbReference>
<keyword evidence="1" id="KW-0808">Transferase</keyword>
<dbReference type="SUPFAM" id="SSF111331">
    <property type="entry name" value="NAD kinase/diacylglycerol kinase-like"/>
    <property type="match status" value="1"/>
</dbReference>
<dbReference type="PANTHER" id="PTHR20275:SF43">
    <property type="entry name" value="BIFUNCTIONAL NADP PHOSPHATASE_NAD KINASE"/>
    <property type="match status" value="1"/>
</dbReference>
<dbReference type="InterPro" id="IPR017437">
    <property type="entry name" value="ATP-NAD_kinase_PpnK-typ_C"/>
</dbReference>
<dbReference type="InterPro" id="IPR017438">
    <property type="entry name" value="ATP-NAD_kinase_N"/>
</dbReference>
<keyword evidence="2" id="KW-1185">Reference proteome</keyword>
<proteinExistence type="predicted"/>
<dbReference type="Proteomes" id="UP000199079">
    <property type="component" value="Unassembled WGS sequence"/>
</dbReference>
<dbReference type="PANTHER" id="PTHR20275">
    <property type="entry name" value="NAD KINASE"/>
    <property type="match status" value="1"/>
</dbReference>
<dbReference type="RefSeq" id="WP_092732130.1">
    <property type="nucleotide sequence ID" value="NZ_FNPC01000004.1"/>
</dbReference>
<dbReference type="Gene3D" id="2.60.200.30">
    <property type="entry name" value="Probable inorganic polyphosphate/atp-NAD kinase, domain 2"/>
    <property type="match status" value="1"/>
</dbReference>
<dbReference type="OrthoDB" id="170401at2157"/>
<evidence type="ECO:0000313" key="1">
    <source>
        <dbReference type="EMBL" id="SDY29904.1"/>
    </source>
</evidence>
<dbReference type="GO" id="GO:0006741">
    <property type="term" value="P:NADP+ biosynthetic process"/>
    <property type="evidence" value="ECO:0007669"/>
    <property type="project" value="TreeGrafter"/>
</dbReference>
<keyword evidence="1" id="KW-0418">Kinase</keyword>
<reference evidence="2" key="1">
    <citation type="submission" date="2016-10" db="EMBL/GenBank/DDBJ databases">
        <authorList>
            <person name="Varghese N."/>
            <person name="Submissions S."/>
        </authorList>
    </citation>
    <scope>NUCLEOTIDE SEQUENCE [LARGE SCALE GENOMIC DNA]</scope>
    <source>
        <strain evidence="2">DC30,IBRC 10041,KCTC 4046</strain>
    </source>
</reference>
<sequence length="234" mass="23833">MDLSGHRVAVVGADRGIPGTVRRLGGSVVEPANADLVVAVDEAGFRRAALAAPETPLLAVTTGDVHYATSVDDAAAAIEAVLTGDRTLVDHPIVGVTVDGERVGRVLLEVTLLTSEPARISEYGVATDGTTLQTFRADAVTVATPAGSAGYARAAGGPVVRPNAGLAVVPVASFTTHADTLVLPGPVTLSVERDDEPVSIVVDGDDRGTVPTHAPIVVRTIDHVPVVSPAPRVD</sequence>
<name>A0A1H3ISQ7_9EURY</name>
<evidence type="ECO:0000313" key="2">
    <source>
        <dbReference type="Proteomes" id="UP000199079"/>
    </source>
</evidence>
<dbReference type="InterPro" id="IPR016064">
    <property type="entry name" value="NAD/diacylglycerol_kinase_sf"/>
</dbReference>
<protein>
    <submittedName>
        <fullName evidence="1">NAD+ kinase</fullName>
    </submittedName>
</protein>
<dbReference type="GO" id="GO:0019674">
    <property type="term" value="P:NAD+ metabolic process"/>
    <property type="evidence" value="ECO:0007669"/>
    <property type="project" value="InterPro"/>
</dbReference>
<accession>A0A1H3ISQ7</accession>
<dbReference type="AlphaFoldDB" id="A0A1H3ISQ7"/>